<evidence type="ECO:0000256" key="4">
    <source>
        <dbReference type="ARBA" id="ARBA00023136"/>
    </source>
</evidence>
<dbReference type="GO" id="GO:0016020">
    <property type="term" value="C:membrane"/>
    <property type="evidence" value="ECO:0007669"/>
    <property type="project" value="UniProtKB-SubCell"/>
</dbReference>
<gene>
    <name evidence="7" type="ORF">F7O84_12785</name>
</gene>
<feature type="transmembrane region" description="Helical" evidence="5">
    <location>
        <begin position="201"/>
        <end position="226"/>
    </location>
</feature>
<evidence type="ECO:0000259" key="6">
    <source>
        <dbReference type="Pfam" id="PF12698"/>
    </source>
</evidence>
<dbReference type="Pfam" id="PF12698">
    <property type="entry name" value="ABC2_membrane_3"/>
    <property type="match status" value="1"/>
</dbReference>
<dbReference type="EMBL" id="WAGX01000005">
    <property type="protein sequence ID" value="KAB1438412.1"/>
    <property type="molecule type" value="Genomic_DNA"/>
</dbReference>
<dbReference type="Proteomes" id="UP000461768">
    <property type="component" value="Unassembled WGS sequence"/>
</dbReference>
<sequence length="232" mass="25826">MNMKKVAAIFRKQLKDTLKNKEVLIQFIMFPVIATIMQNSIRIEDMPRNYFVILFATMYIGMSPLTSTASILAEEKEKNTLRVLLMSNVKASEYLLGVGSYIFLICMLGSVIFAVVGQYRGIEFVLFLSIMALGILISILIGAGIGTLSKNQMSATSVTVIVMLIFSFLPMIAMFNEGVAKVSRFTFSQQLNDWLKGIGTISIHVDTIGILLLNMIVALLIFVLGYRRCKLA</sequence>
<dbReference type="RefSeq" id="WP_151145805.1">
    <property type="nucleotide sequence ID" value="NZ_WAGX01000005.1"/>
</dbReference>
<reference evidence="7 8" key="2">
    <citation type="submission" date="2020-02" db="EMBL/GenBank/DDBJ databases">
        <title>Candidatus Galacturonibacter soehngenii shows hetero-acetogenic catabolism of galacturonic acid but lacks a canonical carbon monoxide dehydrogenase/acetyl-CoA synthase complex.</title>
        <authorList>
            <person name="Diender M."/>
            <person name="Stouten G.R."/>
            <person name="Petersen J.F."/>
            <person name="Nielsen P.H."/>
            <person name="Dueholm M.S."/>
            <person name="Pronk J.T."/>
            <person name="Van Loosdrecht M.C.M."/>
        </authorList>
    </citation>
    <scope>NUCLEOTIDE SEQUENCE [LARGE SCALE GENOMIC DNA]</scope>
    <source>
        <strain evidence="7">GalUA</strain>
    </source>
</reference>
<feature type="transmembrane region" description="Helical" evidence="5">
    <location>
        <begin position="21"/>
        <end position="38"/>
    </location>
</feature>
<keyword evidence="3 5" id="KW-1133">Transmembrane helix</keyword>
<dbReference type="InterPro" id="IPR013525">
    <property type="entry name" value="ABC2_TM"/>
</dbReference>
<protein>
    <submittedName>
        <fullName evidence="7">ABC transporter permease</fullName>
    </submittedName>
</protein>
<accession>A0A7V7QKQ0</accession>
<reference evidence="7 8" key="1">
    <citation type="submission" date="2019-09" db="EMBL/GenBank/DDBJ databases">
        <authorList>
            <person name="Valk L.C."/>
        </authorList>
    </citation>
    <scope>NUCLEOTIDE SEQUENCE [LARGE SCALE GENOMIC DNA]</scope>
    <source>
        <strain evidence="7">GalUA</strain>
    </source>
</reference>
<evidence type="ECO:0000256" key="5">
    <source>
        <dbReference type="SAM" id="Phobius"/>
    </source>
</evidence>
<evidence type="ECO:0000313" key="8">
    <source>
        <dbReference type="Proteomes" id="UP000461768"/>
    </source>
</evidence>
<comment type="subcellular location">
    <subcellularLocation>
        <location evidence="1">Membrane</location>
        <topology evidence="1">Multi-pass membrane protein</topology>
    </subcellularLocation>
</comment>
<dbReference type="GO" id="GO:0140359">
    <property type="term" value="F:ABC-type transporter activity"/>
    <property type="evidence" value="ECO:0007669"/>
    <property type="project" value="InterPro"/>
</dbReference>
<keyword evidence="8" id="KW-1185">Reference proteome</keyword>
<feature type="transmembrane region" description="Helical" evidence="5">
    <location>
        <begin position="94"/>
        <end position="116"/>
    </location>
</feature>
<feature type="domain" description="ABC-2 type transporter transmembrane" evidence="6">
    <location>
        <begin position="30"/>
        <end position="223"/>
    </location>
</feature>
<proteinExistence type="predicted"/>
<feature type="transmembrane region" description="Helical" evidence="5">
    <location>
        <begin position="155"/>
        <end position="175"/>
    </location>
</feature>
<evidence type="ECO:0000256" key="1">
    <source>
        <dbReference type="ARBA" id="ARBA00004141"/>
    </source>
</evidence>
<name>A0A7V7QKQ0_9FIRM</name>
<evidence type="ECO:0000256" key="3">
    <source>
        <dbReference type="ARBA" id="ARBA00022989"/>
    </source>
</evidence>
<dbReference type="OrthoDB" id="3182222at2"/>
<feature type="transmembrane region" description="Helical" evidence="5">
    <location>
        <begin position="122"/>
        <end position="143"/>
    </location>
</feature>
<keyword evidence="4 5" id="KW-0472">Membrane</keyword>
<comment type="caution">
    <text evidence="7">The sequence shown here is derived from an EMBL/GenBank/DDBJ whole genome shotgun (WGS) entry which is preliminary data.</text>
</comment>
<evidence type="ECO:0000256" key="2">
    <source>
        <dbReference type="ARBA" id="ARBA00022692"/>
    </source>
</evidence>
<keyword evidence="2 5" id="KW-0812">Transmembrane</keyword>
<evidence type="ECO:0000313" key="7">
    <source>
        <dbReference type="EMBL" id="KAB1438412.1"/>
    </source>
</evidence>
<feature type="transmembrane region" description="Helical" evidence="5">
    <location>
        <begin position="50"/>
        <end position="73"/>
    </location>
</feature>
<organism evidence="7 8">
    <name type="scientific">Candidatus Galacturonatibacter soehngenii</name>
    <dbReference type="NCBI Taxonomy" id="2307010"/>
    <lineage>
        <taxon>Bacteria</taxon>
        <taxon>Bacillati</taxon>
        <taxon>Bacillota</taxon>
        <taxon>Clostridia</taxon>
        <taxon>Lachnospirales</taxon>
        <taxon>Lachnospiraceae</taxon>
        <taxon>Candidatus Galacturonatibacter</taxon>
    </lineage>
</organism>
<dbReference type="AlphaFoldDB" id="A0A7V7QKQ0"/>